<name>A0A168JTJ1_MUCCL</name>
<organism evidence="1 2">
    <name type="scientific">Mucor lusitanicus CBS 277.49</name>
    <dbReference type="NCBI Taxonomy" id="747725"/>
    <lineage>
        <taxon>Eukaryota</taxon>
        <taxon>Fungi</taxon>
        <taxon>Fungi incertae sedis</taxon>
        <taxon>Mucoromycota</taxon>
        <taxon>Mucoromycotina</taxon>
        <taxon>Mucoromycetes</taxon>
        <taxon>Mucorales</taxon>
        <taxon>Mucorineae</taxon>
        <taxon>Mucoraceae</taxon>
        <taxon>Mucor</taxon>
    </lineage>
</organism>
<sequence>MSIYIQHCHVDEEYESTTYLYTNSTFWVNVFIWSSTSTSNDDALRFGSNGNTTLVLSMLEVSHTTEPTAQKPT</sequence>
<proteinExistence type="predicted"/>
<dbReference type="EMBL" id="AMYB01000006">
    <property type="protein sequence ID" value="OAD01596.1"/>
    <property type="molecule type" value="Genomic_DNA"/>
</dbReference>
<accession>A0A168JTJ1</accession>
<protein>
    <submittedName>
        <fullName evidence="1">Uncharacterized protein</fullName>
    </submittedName>
</protein>
<evidence type="ECO:0000313" key="2">
    <source>
        <dbReference type="Proteomes" id="UP000077051"/>
    </source>
</evidence>
<dbReference type="VEuPathDB" id="FungiDB:MUCCIDRAFT_113057"/>
<gene>
    <name evidence="1" type="ORF">MUCCIDRAFT_113057</name>
</gene>
<dbReference type="AlphaFoldDB" id="A0A168JTJ1"/>
<reference evidence="1 2" key="1">
    <citation type="submission" date="2015-06" db="EMBL/GenBank/DDBJ databases">
        <title>Expansion of signal transduction pathways in fungi by whole-genome duplication.</title>
        <authorList>
            <consortium name="DOE Joint Genome Institute"/>
            <person name="Corrochano L.M."/>
            <person name="Kuo A."/>
            <person name="Marcet-Houben M."/>
            <person name="Polaino S."/>
            <person name="Salamov A."/>
            <person name="Villalobos J.M."/>
            <person name="Alvarez M.I."/>
            <person name="Avalos J."/>
            <person name="Benito E.P."/>
            <person name="Benoit I."/>
            <person name="Burger G."/>
            <person name="Camino L.P."/>
            <person name="Canovas D."/>
            <person name="Cerda-Olmedo E."/>
            <person name="Cheng J.-F."/>
            <person name="Dominguez A."/>
            <person name="Elias M."/>
            <person name="Eslava A.P."/>
            <person name="Glaser F."/>
            <person name="Grimwood J."/>
            <person name="Gutierrez G."/>
            <person name="Heitman J."/>
            <person name="Henrissat B."/>
            <person name="Iturriaga E.A."/>
            <person name="Lang B.F."/>
            <person name="Lavin J.L."/>
            <person name="Lee S."/>
            <person name="Li W."/>
            <person name="Lindquist E."/>
            <person name="Lopez-Garcia S."/>
            <person name="Luque E.M."/>
            <person name="Marcos A.T."/>
            <person name="Martin J."/>
            <person name="Mccluskey K."/>
            <person name="Medina H.R."/>
            <person name="Miralles-Duran A."/>
            <person name="Miyazaki A."/>
            <person name="Munoz-Torres E."/>
            <person name="Oguiza J.A."/>
            <person name="Ohm R."/>
            <person name="Olmedo M."/>
            <person name="Orejas M."/>
            <person name="Ortiz-Castellanos L."/>
            <person name="Pisabarro A.G."/>
            <person name="Rodriguez-Romero J."/>
            <person name="Ruiz-Herrera J."/>
            <person name="Ruiz-Vazquez R."/>
            <person name="Sanz C."/>
            <person name="Schackwitz W."/>
            <person name="Schmutz J."/>
            <person name="Shahriari M."/>
            <person name="Shelest E."/>
            <person name="Silva-Franco F."/>
            <person name="Soanes D."/>
            <person name="Syed K."/>
            <person name="Tagua V.G."/>
            <person name="Talbot N.J."/>
            <person name="Thon M."/>
            <person name="De Vries R.P."/>
            <person name="Wiebenga A."/>
            <person name="Yadav J.S."/>
            <person name="Braun E.L."/>
            <person name="Baker S."/>
            <person name="Garre V."/>
            <person name="Horwitz B."/>
            <person name="Torres-Martinez S."/>
            <person name="Idnurm A."/>
            <person name="Herrera-Estrella A."/>
            <person name="Gabaldon T."/>
            <person name="Grigoriev I.V."/>
        </authorList>
    </citation>
    <scope>NUCLEOTIDE SEQUENCE [LARGE SCALE GENOMIC DNA]</scope>
    <source>
        <strain evidence="1 2">CBS 277.49</strain>
    </source>
</reference>
<dbReference type="Proteomes" id="UP000077051">
    <property type="component" value="Unassembled WGS sequence"/>
</dbReference>
<comment type="caution">
    <text evidence="1">The sequence shown here is derived from an EMBL/GenBank/DDBJ whole genome shotgun (WGS) entry which is preliminary data.</text>
</comment>
<evidence type="ECO:0000313" key="1">
    <source>
        <dbReference type="EMBL" id="OAD01596.1"/>
    </source>
</evidence>
<keyword evidence="2" id="KW-1185">Reference proteome</keyword>